<accession>A0A8C2YBK1</accession>
<evidence type="ECO:0000313" key="4">
    <source>
        <dbReference type="Proteomes" id="UP000694412"/>
    </source>
</evidence>
<feature type="compositionally biased region" description="Basic and acidic residues" evidence="1">
    <location>
        <begin position="287"/>
        <end position="296"/>
    </location>
</feature>
<protein>
    <submittedName>
        <fullName evidence="3">Deoxyguanosine kinase</fullName>
    </submittedName>
</protein>
<dbReference type="GeneTree" id="ENSGT00940000159627"/>
<organism evidence="3 4">
    <name type="scientific">Coturnix japonica</name>
    <name type="common">Japanese quail</name>
    <name type="synonym">Coturnix coturnix japonica</name>
    <dbReference type="NCBI Taxonomy" id="93934"/>
    <lineage>
        <taxon>Eukaryota</taxon>
        <taxon>Metazoa</taxon>
        <taxon>Chordata</taxon>
        <taxon>Craniata</taxon>
        <taxon>Vertebrata</taxon>
        <taxon>Euteleostomi</taxon>
        <taxon>Archelosauria</taxon>
        <taxon>Archosauria</taxon>
        <taxon>Dinosauria</taxon>
        <taxon>Saurischia</taxon>
        <taxon>Theropoda</taxon>
        <taxon>Coelurosauria</taxon>
        <taxon>Aves</taxon>
        <taxon>Neognathae</taxon>
        <taxon>Galloanserae</taxon>
        <taxon>Galliformes</taxon>
        <taxon>Phasianidae</taxon>
        <taxon>Perdicinae</taxon>
        <taxon>Coturnix</taxon>
    </lineage>
</organism>
<name>A0A8C2YBK1_COTJA</name>
<dbReference type="PANTHER" id="PTHR10513">
    <property type="entry name" value="DEOXYNUCLEOSIDE KINASE"/>
    <property type="match status" value="1"/>
</dbReference>
<sequence>MTSPGSSEAPPPHLHGIGARRHRERRSRDGAERDRAAPGAGGKHRRGQIDVPAAAGPRVPRVAAGGGAGGALAGSGGGSGAGERREVRGDPASCAGLRLNAARAPQGGNLLQRLYRDPARWAFTFQTLSCLGRLRAQLERPLGPVRVSERSVYSDRYVFAKSLFEAGQLDAVEWAVYQEWHTFLVGQLGAHTAPHAFLYLRASPQRCLERLRGRARPEEQDVTLRYLQQLHAQHERWLLERSAEVHFAEVRHTPVLVLDVEGDFEHDAAAQDALMARVEDFVKDLQDGAEPQHPEGGHMAGTAAGH</sequence>
<dbReference type="CDD" id="cd01673">
    <property type="entry name" value="dNK"/>
    <property type="match status" value="1"/>
</dbReference>
<dbReference type="Pfam" id="PF01712">
    <property type="entry name" value="dNK"/>
    <property type="match status" value="1"/>
</dbReference>
<evidence type="ECO:0000259" key="2">
    <source>
        <dbReference type="Pfam" id="PF01712"/>
    </source>
</evidence>
<feature type="compositionally biased region" description="Basic and acidic residues" evidence="1">
    <location>
        <begin position="26"/>
        <end position="36"/>
    </location>
</feature>
<dbReference type="Proteomes" id="UP000694412">
    <property type="component" value="Chromosome 22"/>
</dbReference>
<dbReference type="AlphaFoldDB" id="A0A8C2YBK1"/>
<gene>
    <name evidence="3" type="primary">DGUOK</name>
</gene>
<dbReference type="GO" id="GO:0004138">
    <property type="term" value="F:deoxyguanosine kinase activity"/>
    <property type="evidence" value="ECO:0007669"/>
    <property type="project" value="TreeGrafter"/>
</dbReference>
<keyword evidence="4" id="KW-1185">Reference proteome</keyword>
<dbReference type="SUPFAM" id="SSF52540">
    <property type="entry name" value="P-loop containing nucleoside triphosphate hydrolases"/>
    <property type="match status" value="1"/>
</dbReference>
<dbReference type="InterPro" id="IPR050566">
    <property type="entry name" value="Deoxyribonucleoside_kinase"/>
</dbReference>
<reference evidence="3" key="1">
    <citation type="submission" date="2015-11" db="EMBL/GenBank/DDBJ databases">
        <authorList>
            <consortium name="International Coturnix japonica Genome Analysis Consortium"/>
            <person name="Warren W."/>
            <person name="Burt D.W."/>
            <person name="Antin P.B."/>
            <person name="Lanford R."/>
            <person name="Gros J."/>
            <person name="Wilson R.K."/>
        </authorList>
    </citation>
    <scope>NUCLEOTIDE SEQUENCE [LARGE SCALE GENOMIC DNA]</scope>
</reference>
<dbReference type="InterPro" id="IPR031314">
    <property type="entry name" value="DNK_dom"/>
</dbReference>
<feature type="compositionally biased region" description="Gly residues" evidence="1">
    <location>
        <begin position="64"/>
        <end position="81"/>
    </location>
</feature>
<feature type="region of interest" description="Disordered" evidence="1">
    <location>
        <begin position="287"/>
        <end position="306"/>
    </location>
</feature>
<dbReference type="PANTHER" id="PTHR10513:SF8">
    <property type="entry name" value="DEOXYGUANOSINE KINASE, MITOCHONDRIAL"/>
    <property type="match status" value="1"/>
</dbReference>
<reference evidence="3" key="3">
    <citation type="submission" date="2025-09" db="UniProtKB">
        <authorList>
            <consortium name="Ensembl"/>
        </authorList>
    </citation>
    <scope>IDENTIFICATION</scope>
</reference>
<dbReference type="Ensembl" id="ENSCJPT00005020390.1">
    <property type="protein sequence ID" value="ENSCJPP00005014300.1"/>
    <property type="gene ID" value="ENSCJPG00005011945.1"/>
</dbReference>
<evidence type="ECO:0000256" key="1">
    <source>
        <dbReference type="SAM" id="MobiDB-lite"/>
    </source>
</evidence>
<feature type="region of interest" description="Disordered" evidence="1">
    <location>
        <begin position="1"/>
        <end position="88"/>
    </location>
</feature>
<evidence type="ECO:0000313" key="3">
    <source>
        <dbReference type="Ensembl" id="ENSCJPP00005014300.1"/>
    </source>
</evidence>
<dbReference type="GO" id="GO:0005739">
    <property type="term" value="C:mitochondrion"/>
    <property type="evidence" value="ECO:0007669"/>
    <property type="project" value="TreeGrafter"/>
</dbReference>
<feature type="compositionally biased region" description="Low complexity" evidence="1">
    <location>
        <begin position="51"/>
        <end position="63"/>
    </location>
</feature>
<reference evidence="3" key="2">
    <citation type="submission" date="2025-08" db="UniProtKB">
        <authorList>
            <consortium name="Ensembl"/>
        </authorList>
    </citation>
    <scope>IDENTIFICATION</scope>
</reference>
<dbReference type="InterPro" id="IPR027417">
    <property type="entry name" value="P-loop_NTPase"/>
</dbReference>
<feature type="domain" description="Deoxynucleoside kinase" evidence="2">
    <location>
        <begin position="108"/>
        <end position="283"/>
    </location>
</feature>
<dbReference type="Gene3D" id="3.40.50.300">
    <property type="entry name" value="P-loop containing nucleotide triphosphate hydrolases"/>
    <property type="match status" value="1"/>
</dbReference>
<proteinExistence type="predicted"/>